<feature type="domain" description="Protein kinase" evidence="7">
    <location>
        <begin position="1"/>
        <end position="283"/>
    </location>
</feature>
<name>A0A3R6VNG6_9STRA</name>
<dbReference type="InterPro" id="IPR011009">
    <property type="entry name" value="Kinase-like_dom_sf"/>
</dbReference>
<evidence type="ECO:0000256" key="6">
    <source>
        <dbReference type="SAM" id="MobiDB-lite"/>
    </source>
</evidence>
<protein>
    <recommendedName>
        <fullName evidence="7">Protein kinase domain-containing protein</fullName>
    </recommendedName>
</protein>
<dbReference type="Pfam" id="PF00069">
    <property type="entry name" value="Pkinase"/>
    <property type="match status" value="1"/>
</dbReference>
<evidence type="ECO:0000259" key="7">
    <source>
        <dbReference type="PROSITE" id="PS50011"/>
    </source>
</evidence>
<keyword evidence="9" id="KW-1185">Reference proteome</keyword>
<evidence type="ECO:0000313" key="8">
    <source>
        <dbReference type="EMBL" id="RHY31151.1"/>
    </source>
</evidence>
<evidence type="ECO:0000256" key="1">
    <source>
        <dbReference type="ARBA" id="ARBA00022527"/>
    </source>
</evidence>
<evidence type="ECO:0000256" key="5">
    <source>
        <dbReference type="ARBA" id="ARBA00022840"/>
    </source>
</evidence>
<dbReference type="EMBL" id="QUSY01000239">
    <property type="protein sequence ID" value="RHY31151.1"/>
    <property type="molecule type" value="Genomic_DNA"/>
</dbReference>
<dbReference type="PANTHER" id="PTHR24345">
    <property type="entry name" value="SERINE/THREONINE-PROTEIN KINASE PLK"/>
    <property type="match status" value="1"/>
</dbReference>
<gene>
    <name evidence="8" type="ORF">DYB32_003726</name>
</gene>
<dbReference type="PANTHER" id="PTHR24345:SF91">
    <property type="entry name" value="SERINE_THREONINE-PROTEIN KINASE PLK4"/>
    <property type="match status" value="1"/>
</dbReference>
<feature type="compositionally biased region" description="Polar residues" evidence="6">
    <location>
        <begin position="283"/>
        <end position="294"/>
    </location>
</feature>
<organism evidence="8 9">
    <name type="scientific">Aphanomyces invadans</name>
    <dbReference type="NCBI Taxonomy" id="157072"/>
    <lineage>
        <taxon>Eukaryota</taxon>
        <taxon>Sar</taxon>
        <taxon>Stramenopiles</taxon>
        <taxon>Oomycota</taxon>
        <taxon>Saprolegniomycetes</taxon>
        <taxon>Saprolegniales</taxon>
        <taxon>Verrucalvaceae</taxon>
        <taxon>Aphanomyces</taxon>
    </lineage>
</organism>
<evidence type="ECO:0000313" key="9">
    <source>
        <dbReference type="Proteomes" id="UP000285060"/>
    </source>
</evidence>
<proteinExistence type="predicted"/>
<comment type="caution">
    <text evidence="8">The sequence shown here is derived from an EMBL/GenBank/DDBJ whole genome shotgun (WGS) entry which is preliminary data.</text>
</comment>
<keyword evidence="2" id="KW-0808">Transferase</keyword>
<dbReference type="InterPro" id="IPR000719">
    <property type="entry name" value="Prot_kinase_dom"/>
</dbReference>
<dbReference type="GO" id="GO:0005524">
    <property type="term" value="F:ATP binding"/>
    <property type="evidence" value="ECO:0007669"/>
    <property type="project" value="UniProtKB-KW"/>
</dbReference>
<keyword evidence="4" id="KW-0418">Kinase</keyword>
<keyword evidence="3" id="KW-0547">Nucleotide-binding</keyword>
<reference evidence="8 9" key="1">
    <citation type="submission" date="2018-08" db="EMBL/GenBank/DDBJ databases">
        <title>Aphanomyces genome sequencing and annotation.</title>
        <authorList>
            <person name="Minardi D."/>
            <person name="Oidtmann B."/>
            <person name="Van Der Giezen M."/>
            <person name="Studholme D.J."/>
        </authorList>
    </citation>
    <scope>NUCLEOTIDE SEQUENCE [LARGE SCALE GENOMIC DNA]</scope>
    <source>
        <strain evidence="8 9">NJM0002</strain>
    </source>
</reference>
<dbReference type="GO" id="GO:0005634">
    <property type="term" value="C:nucleus"/>
    <property type="evidence" value="ECO:0007669"/>
    <property type="project" value="TreeGrafter"/>
</dbReference>
<feature type="region of interest" description="Disordered" evidence="6">
    <location>
        <begin position="277"/>
        <end position="297"/>
    </location>
</feature>
<dbReference type="VEuPathDB" id="FungiDB:H310_07234"/>
<dbReference type="GO" id="GO:0004674">
    <property type="term" value="F:protein serine/threonine kinase activity"/>
    <property type="evidence" value="ECO:0007669"/>
    <property type="project" value="UniProtKB-KW"/>
</dbReference>
<dbReference type="AlphaFoldDB" id="A0A3R6VNG6"/>
<dbReference type="Gene3D" id="1.10.510.10">
    <property type="entry name" value="Transferase(Phosphotransferase) domain 1"/>
    <property type="match status" value="1"/>
</dbReference>
<accession>A0A3R6VNG6</accession>
<keyword evidence="5" id="KW-0067">ATP-binding</keyword>
<evidence type="ECO:0000256" key="4">
    <source>
        <dbReference type="ARBA" id="ARBA00022777"/>
    </source>
</evidence>
<dbReference type="PROSITE" id="PS50011">
    <property type="entry name" value="PROTEIN_KINASE_DOM"/>
    <property type="match status" value="1"/>
</dbReference>
<dbReference type="Proteomes" id="UP000285060">
    <property type="component" value="Unassembled WGS sequence"/>
</dbReference>
<sequence length="325" mass="36344">MERYTILEPSAPEIDDAPELLPNIVLATDRQTAEVVAIKRLEIVADKATCRVDEHVAMERRIHKHVKKVGGHTNVLRLRDSFQMQGVEHLVTDHCARGSLFDVLKATTDKRFDVATGLMYVGQIADGLVFLRSLGYAHCDLSLENILVDETNTCKLCDFGHAADASVKQTAVVGKYFYMAPELYDGRGYDASQTDVWSLGILLFIMVTGVAPFRQARVLDDHFELFKQRGLAALCDHLSVNQLIPDDVFDLLDAMLQIHPSTRATIKDVVAAVGHSNQRHSDVSSATSEPTSPTHPIMRRKLSMFQKVLDPFKASFQRSKYRSTF</sequence>
<evidence type="ECO:0000256" key="2">
    <source>
        <dbReference type="ARBA" id="ARBA00022679"/>
    </source>
</evidence>
<evidence type="ECO:0000256" key="3">
    <source>
        <dbReference type="ARBA" id="ARBA00022741"/>
    </source>
</evidence>
<dbReference type="SUPFAM" id="SSF56112">
    <property type="entry name" value="Protein kinase-like (PK-like)"/>
    <property type="match status" value="1"/>
</dbReference>
<keyword evidence="1" id="KW-0723">Serine/threonine-protein kinase</keyword>